<evidence type="ECO:0000313" key="1">
    <source>
        <dbReference type="EMBL" id="KFK23572.1"/>
    </source>
</evidence>
<dbReference type="EMBL" id="KL977854">
    <property type="protein sequence ID" value="KFK23572.1"/>
    <property type="molecule type" value="Genomic_DNA"/>
</dbReference>
<dbReference type="Proteomes" id="UP000029120">
    <property type="component" value="Unassembled WGS sequence"/>
</dbReference>
<evidence type="ECO:0000313" key="2">
    <source>
        <dbReference type="Proteomes" id="UP000029120"/>
    </source>
</evidence>
<reference evidence="2" key="1">
    <citation type="journal article" date="2015" name="Nat. Plants">
        <title>Genome expansion of Arabis alpina linked with retrotransposition and reduced symmetric DNA methylation.</title>
        <authorList>
            <person name="Willing E.M."/>
            <person name="Rawat V."/>
            <person name="Mandakova T."/>
            <person name="Maumus F."/>
            <person name="James G.V."/>
            <person name="Nordstroem K.J."/>
            <person name="Becker C."/>
            <person name="Warthmann N."/>
            <person name="Chica C."/>
            <person name="Szarzynska B."/>
            <person name="Zytnicki M."/>
            <person name="Albani M.C."/>
            <person name="Kiefer C."/>
            <person name="Bergonzi S."/>
            <person name="Castaings L."/>
            <person name="Mateos J.L."/>
            <person name="Berns M.C."/>
            <person name="Bujdoso N."/>
            <person name="Piofczyk T."/>
            <person name="de Lorenzo L."/>
            <person name="Barrero-Sicilia C."/>
            <person name="Mateos I."/>
            <person name="Piednoel M."/>
            <person name="Hagmann J."/>
            <person name="Chen-Min-Tao R."/>
            <person name="Iglesias-Fernandez R."/>
            <person name="Schuster S.C."/>
            <person name="Alonso-Blanco C."/>
            <person name="Roudier F."/>
            <person name="Carbonero P."/>
            <person name="Paz-Ares J."/>
            <person name="Davis S.J."/>
            <person name="Pecinka A."/>
            <person name="Quesneville H."/>
            <person name="Colot V."/>
            <person name="Lysak M.A."/>
            <person name="Weigel D."/>
            <person name="Coupland G."/>
            <person name="Schneeberger K."/>
        </authorList>
    </citation>
    <scope>NUCLEOTIDE SEQUENCE [LARGE SCALE GENOMIC DNA]</scope>
    <source>
        <strain evidence="2">cv. Pajares</strain>
    </source>
</reference>
<accession>A0A087G120</accession>
<sequence>EGNMKVVMMLS</sequence>
<protein>
    <submittedName>
        <fullName evidence="1">Uncharacterized protein</fullName>
    </submittedName>
</protein>
<keyword evidence="2" id="KW-1185">Reference proteome</keyword>
<organism evidence="1 2">
    <name type="scientific">Arabis alpina</name>
    <name type="common">Alpine rock-cress</name>
    <dbReference type="NCBI Taxonomy" id="50452"/>
    <lineage>
        <taxon>Eukaryota</taxon>
        <taxon>Viridiplantae</taxon>
        <taxon>Streptophyta</taxon>
        <taxon>Embryophyta</taxon>
        <taxon>Tracheophyta</taxon>
        <taxon>Spermatophyta</taxon>
        <taxon>Magnoliopsida</taxon>
        <taxon>eudicotyledons</taxon>
        <taxon>Gunneridae</taxon>
        <taxon>Pentapetalae</taxon>
        <taxon>rosids</taxon>
        <taxon>malvids</taxon>
        <taxon>Brassicales</taxon>
        <taxon>Brassicaceae</taxon>
        <taxon>Arabideae</taxon>
        <taxon>Arabis</taxon>
    </lineage>
</organism>
<feature type="non-terminal residue" evidence="1">
    <location>
        <position position="1"/>
    </location>
</feature>
<name>A0A087G120_ARAAL</name>
<gene>
    <name evidence="1" type="ORF">AALP_AAs61339U000100</name>
</gene>
<proteinExistence type="predicted"/>